<keyword evidence="9 13" id="KW-1133">Transmembrane helix</keyword>
<dbReference type="GO" id="GO:0022904">
    <property type="term" value="P:respiratory electron transport chain"/>
    <property type="evidence" value="ECO:0007669"/>
    <property type="project" value="InterPro"/>
</dbReference>
<keyword evidence="11 13" id="KW-0472">Membrane</keyword>
<evidence type="ECO:0000313" key="16">
    <source>
        <dbReference type="Proteomes" id="UP000028186"/>
    </source>
</evidence>
<keyword evidence="7" id="KW-0479">Metal-binding</keyword>
<dbReference type="GO" id="GO:0020037">
    <property type="term" value="F:heme binding"/>
    <property type="evidence" value="ECO:0007669"/>
    <property type="project" value="TreeGrafter"/>
</dbReference>
<dbReference type="HOGENOM" id="CLU_095321_2_1_5"/>
<sequence length="163" mass="18115">MASSFTVPQRILHWLMAALILFNLLFTDAMETAGRLMFRGQALTPEQVSAANIHAYVGISVLVLGLIRLCLRLVQGVPPEPRQEPPFLRAVVKISHWAFYALFVAMPLAGIGAWYFGNKTAAFAHTGPLKILMWALIVAHIGGALVHQFYWKTDVLKRMTSGR</sequence>
<dbReference type="SUPFAM" id="SSF81342">
    <property type="entry name" value="Transmembrane di-heme cytochromes"/>
    <property type="match status" value="1"/>
</dbReference>
<dbReference type="Pfam" id="PF01292">
    <property type="entry name" value="Ni_hydr_CYTB"/>
    <property type="match status" value="1"/>
</dbReference>
<reference evidence="16" key="1">
    <citation type="journal article" date="2014" name="BMC Genomics">
        <title>Genome sequencing of two Neorhizobium galegae strains reveals a noeT gene responsible for the unusual acetylation of the nodulation factors.</title>
        <authorList>
            <person name="Osterman J."/>
            <person name="Marsh J."/>
            <person name="Laine P.K."/>
            <person name="Zeng Z."/>
            <person name="Alatalo E."/>
            <person name="Sullivan J.T."/>
            <person name="Young J.P."/>
            <person name="Thomas-Oates J."/>
            <person name="Paulin L."/>
            <person name="Lindstrom K."/>
        </authorList>
    </citation>
    <scope>NUCLEOTIDE SEQUENCE [LARGE SCALE GENOMIC DNA]</scope>
    <source>
        <strain evidence="16">HAMBI 1141</strain>
    </source>
</reference>
<feature type="transmembrane region" description="Helical" evidence="13">
    <location>
        <begin position="53"/>
        <end position="74"/>
    </location>
</feature>
<feature type="domain" description="Cytochrome b561 bacterial/Ni-hydrogenase" evidence="14">
    <location>
        <begin position="5"/>
        <end position="162"/>
    </location>
</feature>
<evidence type="ECO:0000256" key="2">
    <source>
        <dbReference type="ARBA" id="ARBA00004651"/>
    </source>
</evidence>
<evidence type="ECO:0000256" key="10">
    <source>
        <dbReference type="ARBA" id="ARBA00023004"/>
    </source>
</evidence>
<feature type="transmembrane region" description="Helical" evidence="13">
    <location>
        <begin position="12"/>
        <end position="33"/>
    </location>
</feature>
<evidence type="ECO:0000256" key="8">
    <source>
        <dbReference type="ARBA" id="ARBA00022982"/>
    </source>
</evidence>
<dbReference type="KEGG" id="ngl:RG1141_CH36010"/>
<keyword evidence="3" id="KW-0813">Transport</keyword>
<evidence type="ECO:0000256" key="13">
    <source>
        <dbReference type="SAM" id="Phobius"/>
    </source>
</evidence>
<evidence type="ECO:0000256" key="4">
    <source>
        <dbReference type="ARBA" id="ARBA00022475"/>
    </source>
</evidence>
<evidence type="ECO:0000256" key="1">
    <source>
        <dbReference type="ARBA" id="ARBA00001970"/>
    </source>
</evidence>
<protein>
    <submittedName>
        <fullName evidence="15">Cytochrome B561</fullName>
    </submittedName>
</protein>
<organism evidence="15 16">
    <name type="scientific">Neorhizobium galegae bv. officinalis bv. officinalis str. HAMBI 1141</name>
    <dbReference type="NCBI Taxonomy" id="1028801"/>
    <lineage>
        <taxon>Bacteria</taxon>
        <taxon>Pseudomonadati</taxon>
        <taxon>Pseudomonadota</taxon>
        <taxon>Alphaproteobacteria</taxon>
        <taxon>Hyphomicrobiales</taxon>
        <taxon>Rhizobiaceae</taxon>
        <taxon>Rhizobium/Agrobacterium group</taxon>
        <taxon>Neorhizobium</taxon>
    </lineage>
</organism>
<dbReference type="GO" id="GO:0005886">
    <property type="term" value="C:plasma membrane"/>
    <property type="evidence" value="ECO:0007669"/>
    <property type="project" value="UniProtKB-SubCell"/>
</dbReference>
<dbReference type="InterPro" id="IPR052168">
    <property type="entry name" value="Cytochrome_b561_oxidase"/>
</dbReference>
<evidence type="ECO:0000259" key="14">
    <source>
        <dbReference type="Pfam" id="PF01292"/>
    </source>
</evidence>
<name>A0A068TCW3_NEOGA</name>
<accession>A0A068TCW3</accession>
<dbReference type="Gene3D" id="1.20.950.20">
    <property type="entry name" value="Transmembrane di-heme cytochromes, Chain C"/>
    <property type="match status" value="1"/>
</dbReference>
<evidence type="ECO:0000256" key="9">
    <source>
        <dbReference type="ARBA" id="ARBA00022989"/>
    </source>
</evidence>
<dbReference type="Proteomes" id="UP000028186">
    <property type="component" value="Chromosome I"/>
</dbReference>
<evidence type="ECO:0000256" key="7">
    <source>
        <dbReference type="ARBA" id="ARBA00022723"/>
    </source>
</evidence>
<dbReference type="PANTHER" id="PTHR30529">
    <property type="entry name" value="CYTOCHROME B561"/>
    <property type="match status" value="1"/>
</dbReference>
<keyword evidence="6 13" id="KW-0812">Transmembrane</keyword>
<gene>
    <name evidence="15" type="primary">b561</name>
    <name evidence="15" type="ORF">RG1141_CH36010</name>
</gene>
<feature type="transmembrane region" description="Helical" evidence="13">
    <location>
        <begin position="131"/>
        <end position="151"/>
    </location>
</feature>
<comment type="cofactor">
    <cofactor evidence="1">
        <name>heme b</name>
        <dbReference type="ChEBI" id="CHEBI:60344"/>
    </cofactor>
</comment>
<evidence type="ECO:0000256" key="11">
    <source>
        <dbReference type="ARBA" id="ARBA00023136"/>
    </source>
</evidence>
<keyword evidence="5" id="KW-0349">Heme</keyword>
<dbReference type="EMBL" id="HG938355">
    <property type="protein sequence ID" value="CDN55929.1"/>
    <property type="molecule type" value="Genomic_DNA"/>
</dbReference>
<evidence type="ECO:0000256" key="5">
    <source>
        <dbReference type="ARBA" id="ARBA00022617"/>
    </source>
</evidence>
<evidence type="ECO:0000256" key="3">
    <source>
        <dbReference type="ARBA" id="ARBA00022448"/>
    </source>
</evidence>
<dbReference type="InterPro" id="IPR016174">
    <property type="entry name" value="Di-haem_cyt_TM"/>
</dbReference>
<evidence type="ECO:0000256" key="6">
    <source>
        <dbReference type="ARBA" id="ARBA00022692"/>
    </source>
</evidence>
<evidence type="ECO:0000313" key="15">
    <source>
        <dbReference type="EMBL" id="CDN55929.1"/>
    </source>
</evidence>
<feature type="transmembrane region" description="Helical" evidence="13">
    <location>
        <begin position="94"/>
        <end position="116"/>
    </location>
</feature>
<dbReference type="GO" id="GO:0046872">
    <property type="term" value="F:metal ion binding"/>
    <property type="evidence" value="ECO:0007669"/>
    <property type="project" value="UniProtKB-KW"/>
</dbReference>
<comment type="similarity">
    <text evidence="12">Belongs to the cytochrome b561 family.</text>
</comment>
<keyword evidence="8" id="KW-0249">Electron transport</keyword>
<dbReference type="PATRIC" id="fig|1028801.3.peg.3665"/>
<evidence type="ECO:0000256" key="12">
    <source>
        <dbReference type="ARBA" id="ARBA00037975"/>
    </source>
</evidence>
<dbReference type="GO" id="GO:0009055">
    <property type="term" value="F:electron transfer activity"/>
    <property type="evidence" value="ECO:0007669"/>
    <property type="project" value="InterPro"/>
</dbReference>
<dbReference type="AlphaFoldDB" id="A0A068TCW3"/>
<keyword evidence="10" id="KW-0408">Iron</keyword>
<comment type="subcellular location">
    <subcellularLocation>
        <location evidence="2">Cell membrane</location>
        <topology evidence="2">Multi-pass membrane protein</topology>
    </subcellularLocation>
</comment>
<dbReference type="PANTHER" id="PTHR30529:SF6">
    <property type="entry name" value="BLL0291 PROTEIN"/>
    <property type="match status" value="1"/>
</dbReference>
<keyword evidence="4" id="KW-1003">Cell membrane</keyword>
<dbReference type="eggNOG" id="COG3038">
    <property type="taxonomic scope" value="Bacteria"/>
</dbReference>
<dbReference type="InterPro" id="IPR011577">
    <property type="entry name" value="Cyt_b561_bac/Ni-Hgenase"/>
</dbReference>
<proteinExistence type="inferred from homology"/>